<evidence type="ECO:0000313" key="2">
    <source>
        <dbReference type="Proteomes" id="UP000000763"/>
    </source>
</evidence>
<protein>
    <submittedName>
        <fullName evidence="1">Uncharacterized protein</fullName>
    </submittedName>
</protein>
<organism evidence="1 2">
    <name type="scientific">Oryza sativa subsp. japonica</name>
    <name type="common">Rice</name>
    <dbReference type="NCBI Taxonomy" id="39947"/>
    <lineage>
        <taxon>Eukaryota</taxon>
        <taxon>Viridiplantae</taxon>
        <taxon>Streptophyta</taxon>
        <taxon>Embryophyta</taxon>
        <taxon>Tracheophyta</taxon>
        <taxon>Spermatophyta</taxon>
        <taxon>Magnoliopsida</taxon>
        <taxon>Liliopsida</taxon>
        <taxon>Poales</taxon>
        <taxon>Poaceae</taxon>
        <taxon>BOP clade</taxon>
        <taxon>Oryzoideae</taxon>
        <taxon>Oryzeae</taxon>
        <taxon>Oryzinae</taxon>
        <taxon>Oryza</taxon>
        <taxon>Oryza sativa</taxon>
    </lineage>
</organism>
<accession>Q6ZE28</accession>
<dbReference type="EMBL" id="AP004314">
    <property type="protein sequence ID" value="BAC83466.1"/>
    <property type="molecule type" value="Genomic_DNA"/>
</dbReference>
<gene>
    <name evidence="1" type="primary">P0495H05.15</name>
</gene>
<sequence>MFAGLWNQTGYWKYYPVQVKHVTTRKERGLTPSFSALEHPSGTQCDLIDGYSMMLLQRLREDIHLLARIIVHLDTFDTN</sequence>
<reference evidence="2" key="2">
    <citation type="journal article" date="2008" name="Nucleic Acids Res.">
        <title>The rice annotation project database (RAP-DB): 2008 update.</title>
        <authorList>
            <consortium name="The rice annotation project (RAP)"/>
        </authorList>
    </citation>
    <scope>GENOME REANNOTATION</scope>
    <source>
        <strain evidence="2">cv. Nipponbare</strain>
    </source>
</reference>
<dbReference type="Proteomes" id="UP000000763">
    <property type="component" value="Chromosome 7"/>
</dbReference>
<reference evidence="2" key="1">
    <citation type="journal article" date="2005" name="Nature">
        <title>The map-based sequence of the rice genome.</title>
        <authorList>
            <consortium name="International rice genome sequencing project (IRGSP)"/>
            <person name="Matsumoto T."/>
            <person name="Wu J."/>
            <person name="Kanamori H."/>
            <person name="Katayose Y."/>
            <person name="Fujisawa M."/>
            <person name="Namiki N."/>
            <person name="Mizuno H."/>
            <person name="Yamamoto K."/>
            <person name="Antonio B.A."/>
            <person name="Baba T."/>
            <person name="Sakata K."/>
            <person name="Nagamura Y."/>
            <person name="Aoki H."/>
            <person name="Arikawa K."/>
            <person name="Arita K."/>
            <person name="Bito T."/>
            <person name="Chiden Y."/>
            <person name="Fujitsuka N."/>
            <person name="Fukunaka R."/>
            <person name="Hamada M."/>
            <person name="Harada C."/>
            <person name="Hayashi A."/>
            <person name="Hijishita S."/>
            <person name="Honda M."/>
            <person name="Hosokawa S."/>
            <person name="Ichikawa Y."/>
            <person name="Idonuma A."/>
            <person name="Iijima M."/>
            <person name="Ikeda M."/>
            <person name="Ikeno M."/>
            <person name="Ito K."/>
            <person name="Ito S."/>
            <person name="Ito T."/>
            <person name="Ito Y."/>
            <person name="Ito Y."/>
            <person name="Iwabuchi A."/>
            <person name="Kamiya K."/>
            <person name="Karasawa W."/>
            <person name="Kurita K."/>
            <person name="Katagiri S."/>
            <person name="Kikuta A."/>
            <person name="Kobayashi H."/>
            <person name="Kobayashi N."/>
            <person name="Machita K."/>
            <person name="Maehara T."/>
            <person name="Masukawa M."/>
            <person name="Mizubayashi T."/>
            <person name="Mukai Y."/>
            <person name="Nagasaki H."/>
            <person name="Nagata Y."/>
            <person name="Naito S."/>
            <person name="Nakashima M."/>
            <person name="Nakama Y."/>
            <person name="Nakamichi Y."/>
            <person name="Nakamura M."/>
            <person name="Meguro A."/>
            <person name="Negishi M."/>
            <person name="Ohta I."/>
            <person name="Ohta T."/>
            <person name="Okamoto M."/>
            <person name="Ono N."/>
            <person name="Saji S."/>
            <person name="Sakaguchi M."/>
            <person name="Sakai K."/>
            <person name="Shibata M."/>
            <person name="Shimokawa T."/>
            <person name="Song J."/>
            <person name="Takazaki Y."/>
            <person name="Terasawa K."/>
            <person name="Tsugane M."/>
            <person name="Tsuji K."/>
            <person name="Ueda S."/>
            <person name="Waki K."/>
            <person name="Yamagata H."/>
            <person name="Yamamoto M."/>
            <person name="Yamamoto S."/>
            <person name="Yamane H."/>
            <person name="Yoshiki S."/>
            <person name="Yoshihara R."/>
            <person name="Yukawa K."/>
            <person name="Zhong H."/>
            <person name="Yano M."/>
            <person name="Yuan Q."/>
            <person name="Ouyang S."/>
            <person name="Liu J."/>
            <person name="Jones K.M."/>
            <person name="Gansberger K."/>
            <person name="Moffat K."/>
            <person name="Hill J."/>
            <person name="Bera J."/>
            <person name="Fadrosh D."/>
            <person name="Jin S."/>
            <person name="Johri S."/>
            <person name="Kim M."/>
            <person name="Overton L."/>
            <person name="Reardon M."/>
            <person name="Tsitrin T."/>
            <person name="Vuong H."/>
            <person name="Weaver B."/>
            <person name="Ciecko A."/>
            <person name="Tallon L."/>
            <person name="Jackson J."/>
            <person name="Pai G."/>
            <person name="Aken S.V."/>
            <person name="Utterback T."/>
            <person name="Reidmuller S."/>
            <person name="Feldblyum T."/>
            <person name="Hsiao J."/>
            <person name="Zismann V."/>
            <person name="Iobst S."/>
            <person name="de Vazeille A.R."/>
            <person name="Buell C.R."/>
            <person name="Ying K."/>
            <person name="Li Y."/>
            <person name="Lu T."/>
            <person name="Huang Y."/>
            <person name="Zhao Q."/>
            <person name="Feng Q."/>
            <person name="Zhang L."/>
            <person name="Zhu J."/>
            <person name="Weng Q."/>
            <person name="Mu J."/>
            <person name="Lu Y."/>
            <person name="Fan D."/>
            <person name="Liu Y."/>
            <person name="Guan J."/>
            <person name="Zhang Y."/>
            <person name="Yu S."/>
            <person name="Liu X."/>
            <person name="Zhang Y."/>
            <person name="Hong G."/>
            <person name="Han B."/>
            <person name="Choisne N."/>
            <person name="Demange N."/>
            <person name="Orjeda G."/>
            <person name="Samain S."/>
            <person name="Cattolico L."/>
            <person name="Pelletier E."/>
            <person name="Couloux A."/>
            <person name="Segurens B."/>
            <person name="Wincker P."/>
            <person name="D'Hont A."/>
            <person name="Scarpelli C."/>
            <person name="Weissenbach J."/>
            <person name="Salanoubat M."/>
            <person name="Quetier F."/>
            <person name="Yu Y."/>
            <person name="Kim H.R."/>
            <person name="Rambo T."/>
            <person name="Currie J."/>
            <person name="Collura K."/>
            <person name="Luo M."/>
            <person name="Yang T."/>
            <person name="Ammiraju J.S.S."/>
            <person name="Engler F."/>
            <person name="Soderlund C."/>
            <person name="Wing R.A."/>
            <person name="Palmer L.E."/>
            <person name="de la Bastide M."/>
            <person name="Spiegel L."/>
            <person name="Nascimento L."/>
            <person name="Zutavern T."/>
            <person name="O'Shaughnessy A."/>
            <person name="Dike S."/>
            <person name="Dedhia N."/>
            <person name="Preston R."/>
            <person name="Balija V."/>
            <person name="McCombie W.R."/>
            <person name="Chow T."/>
            <person name="Chen H."/>
            <person name="Chung M."/>
            <person name="Chen C."/>
            <person name="Shaw J."/>
            <person name="Wu H."/>
            <person name="Hsiao K."/>
            <person name="Chao Y."/>
            <person name="Chu M."/>
            <person name="Cheng C."/>
            <person name="Hour A."/>
            <person name="Lee P."/>
            <person name="Lin S."/>
            <person name="Lin Y."/>
            <person name="Liou J."/>
            <person name="Liu S."/>
            <person name="Hsing Y."/>
            <person name="Raghuvanshi S."/>
            <person name="Mohanty A."/>
            <person name="Bharti A.K."/>
            <person name="Gaur A."/>
            <person name="Gupta V."/>
            <person name="Kumar D."/>
            <person name="Ravi V."/>
            <person name="Vij S."/>
            <person name="Kapur A."/>
            <person name="Khurana P."/>
            <person name="Khurana P."/>
            <person name="Khurana J.P."/>
            <person name="Tyagi A.K."/>
            <person name="Gaikwad K."/>
            <person name="Singh A."/>
            <person name="Dalal V."/>
            <person name="Srivastava S."/>
            <person name="Dixit A."/>
            <person name="Pal A.K."/>
            <person name="Ghazi I.A."/>
            <person name="Yadav M."/>
            <person name="Pandit A."/>
            <person name="Bhargava A."/>
            <person name="Sureshbabu K."/>
            <person name="Batra K."/>
            <person name="Sharma T.R."/>
            <person name="Mohapatra T."/>
            <person name="Singh N.K."/>
            <person name="Messing J."/>
            <person name="Nelson A.B."/>
            <person name="Fuks G."/>
            <person name="Kavchok S."/>
            <person name="Keizer G."/>
            <person name="Linton E."/>
            <person name="Llaca V."/>
            <person name="Song R."/>
            <person name="Tanyolac B."/>
            <person name="Young S."/>
            <person name="Ho-Il K."/>
            <person name="Hahn J.H."/>
            <person name="Sangsakoo G."/>
            <person name="Vanavichit A."/>
            <person name="de Mattos Luiz.A.T."/>
            <person name="Zimmer P.D."/>
            <person name="Malone G."/>
            <person name="Dellagostin O."/>
            <person name="de Oliveira A.C."/>
            <person name="Bevan M."/>
            <person name="Bancroft I."/>
            <person name="Minx P."/>
            <person name="Cordum H."/>
            <person name="Wilson R."/>
            <person name="Cheng Z."/>
            <person name="Jin W."/>
            <person name="Jiang J."/>
            <person name="Leong S.A."/>
            <person name="Iwama H."/>
            <person name="Gojobori T."/>
            <person name="Itoh T."/>
            <person name="Niimura Y."/>
            <person name="Fujii Y."/>
            <person name="Habara T."/>
            <person name="Sakai H."/>
            <person name="Sato Y."/>
            <person name="Wilson G."/>
            <person name="Kumar K."/>
            <person name="McCouch S."/>
            <person name="Juretic N."/>
            <person name="Hoen D."/>
            <person name="Wright S."/>
            <person name="Bruskiewich R."/>
            <person name="Bureau T."/>
            <person name="Miyao A."/>
            <person name="Hirochika H."/>
            <person name="Nishikawa T."/>
            <person name="Kadowaki K."/>
            <person name="Sugiura M."/>
            <person name="Burr B."/>
            <person name="Sasaki T."/>
        </authorList>
    </citation>
    <scope>NUCLEOTIDE SEQUENCE [LARGE SCALE GENOMIC DNA]</scope>
    <source>
        <strain evidence="2">cv. Nipponbare</strain>
    </source>
</reference>
<name>Q6ZE28_ORYSJ</name>
<proteinExistence type="predicted"/>
<dbReference type="AlphaFoldDB" id="Q6ZE28"/>
<evidence type="ECO:0000313" key="1">
    <source>
        <dbReference type="EMBL" id="BAC83466.1"/>
    </source>
</evidence>